<dbReference type="GO" id="GO:0032259">
    <property type="term" value="P:methylation"/>
    <property type="evidence" value="ECO:0007669"/>
    <property type="project" value="UniProtKB-KW"/>
</dbReference>
<feature type="domain" description="Methyltransferase" evidence="1">
    <location>
        <begin position="62"/>
        <end position="158"/>
    </location>
</feature>
<accession>A0A6N4V4A5</accession>
<evidence type="ECO:0000313" key="2">
    <source>
        <dbReference type="EMBL" id="BBX50336.1"/>
    </source>
</evidence>
<keyword evidence="2" id="KW-0489">Methyltransferase</keyword>
<dbReference type="AlphaFoldDB" id="A0A6N4V4A5"/>
<dbReference type="Gene3D" id="3.40.50.150">
    <property type="entry name" value="Vaccinia Virus protein VP39"/>
    <property type="match status" value="1"/>
</dbReference>
<evidence type="ECO:0000259" key="1">
    <source>
        <dbReference type="Pfam" id="PF13649"/>
    </source>
</evidence>
<name>A0A6N4V4A5_9MYCO</name>
<dbReference type="Proteomes" id="UP000466785">
    <property type="component" value="Chromosome"/>
</dbReference>
<proteinExistence type="predicted"/>
<dbReference type="SUPFAM" id="SSF53335">
    <property type="entry name" value="S-adenosyl-L-methionine-dependent methyltransferases"/>
    <property type="match status" value="1"/>
</dbReference>
<keyword evidence="3" id="KW-1185">Reference proteome</keyword>
<protein>
    <submittedName>
        <fullName evidence="2">Methyltransferase</fullName>
    </submittedName>
</protein>
<dbReference type="GO" id="GO:0008168">
    <property type="term" value="F:methyltransferase activity"/>
    <property type="evidence" value="ECO:0007669"/>
    <property type="project" value="UniProtKB-KW"/>
</dbReference>
<dbReference type="EMBL" id="AP022570">
    <property type="protein sequence ID" value="BBX50336.1"/>
    <property type="molecule type" value="Genomic_DNA"/>
</dbReference>
<dbReference type="Pfam" id="PF13649">
    <property type="entry name" value="Methyltransf_25"/>
    <property type="match status" value="1"/>
</dbReference>
<organism evidence="2 3">
    <name type="scientific">Mycolicibacterium poriferae</name>
    <dbReference type="NCBI Taxonomy" id="39694"/>
    <lineage>
        <taxon>Bacteria</taxon>
        <taxon>Bacillati</taxon>
        <taxon>Actinomycetota</taxon>
        <taxon>Actinomycetes</taxon>
        <taxon>Mycobacteriales</taxon>
        <taxon>Mycobacteriaceae</taxon>
        <taxon>Mycolicibacterium</taxon>
    </lineage>
</organism>
<reference evidence="2 3" key="1">
    <citation type="journal article" date="2019" name="Emerg. Microbes Infect.">
        <title>Comprehensive subspecies identification of 175 nontuberculous mycobacteria species based on 7547 genomic profiles.</title>
        <authorList>
            <person name="Matsumoto Y."/>
            <person name="Kinjo T."/>
            <person name="Motooka D."/>
            <person name="Nabeya D."/>
            <person name="Jung N."/>
            <person name="Uechi K."/>
            <person name="Horii T."/>
            <person name="Iida T."/>
            <person name="Fujita J."/>
            <person name="Nakamura S."/>
        </authorList>
    </citation>
    <scope>NUCLEOTIDE SEQUENCE [LARGE SCALE GENOMIC DNA]</scope>
    <source>
        <strain evidence="2 3">JCM 12603</strain>
    </source>
</reference>
<evidence type="ECO:0000313" key="3">
    <source>
        <dbReference type="Proteomes" id="UP000466785"/>
    </source>
</evidence>
<gene>
    <name evidence="2" type="ORF">MPOR_13620</name>
</gene>
<dbReference type="KEGG" id="mpof:MPOR_13620"/>
<dbReference type="InterPro" id="IPR029063">
    <property type="entry name" value="SAM-dependent_MTases_sf"/>
</dbReference>
<dbReference type="InterPro" id="IPR041698">
    <property type="entry name" value="Methyltransf_25"/>
</dbReference>
<keyword evidence="2" id="KW-0808">Transferase</keyword>
<dbReference type="CDD" id="cd02440">
    <property type="entry name" value="AdoMet_MTases"/>
    <property type="match status" value="1"/>
</dbReference>
<sequence length="214" mass="23373">MDRLAVMRTTPTAPRREPTRDELIFLQQWLREPTRIGAVAPSSPRLAAAITVAIPADGAPVVVELGPGTGAFTGEIQRRLGGRGRHIAVEINPGFARHLRSRFPTLDVAEADAEHLPATLAARGLTTADVVVSSLPWASFGPALQRRLTDAVTTTLSPDSVFATFAYLHAQHLPQARRFRTLLGERFAEVTVGHTVWCNLPPAYVLQARRPRRP</sequence>